<accession>A0A9P7GM86</accession>
<feature type="region of interest" description="Disordered" evidence="1">
    <location>
        <begin position="404"/>
        <end position="426"/>
    </location>
</feature>
<dbReference type="OrthoDB" id="3252634at2759"/>
<dbReference type="EMBL" id="JABCKI010000913">
    <property type="protein sequence ID" value="KAG5649522.1"/>
    <property type="molecule type" value="Genomic_DNA"/>
</dbReference>
<dbReference type="Pfam" id="PF13975">
    <property type="entry name" value="gag-asp_proteas"/>
    <property type="match status" value="1"/>
</dbReference>
<gene>
    <name evidence="2" type="ORF">H0H81_003314</name>
</gene>
<dbReference type="Proteomes" id="UP000717328">
    <property type="component" value="Unassembled WGS sequence"/>
</dbReference>
<feature type="region of interest" description="Disordered" evidence="1">
    <location>
        <begin position="92"/>
        <end position="165"/>
    </location>
</feature>
<dbReference type="Gene3D" id="2.40.70.10">
    <property type="entry name" value="Acid Proteases"/>
    <property type="match status" value="1"/>
</dbReference>
<reference evidence="2" key="2">
    <citation type="submission" date="2021-10" db="EMBL/GenBank/DDBJ databases">
        <title>Phylogenomics reveals ancestral predisposition of the termite-cultivated fungus Termitomyces towards a domesticated lifestyle.</title>
        <authorList>
            <person name="Auxier B."/>
            <person name="Grum-Grzhimaylo A."/>
            <person name="Cardenas M.E."/>
            <person name="Lodge J.D."/>
            <person name="Laessoe T."/>
            <person name="Pedersen O."/>
            <person name="Smith M.E."/>
            <person name="Kuyper T.W."/>
            <person name="Franco-Molano E.A."/>
            <person name="Baroni T.J."/>
            <person name="Aanen D.K."/>
        </authorList>
    </citation>
    <scope>NUCLEOTIDE SEQUENCE</scope>
    <source>
        <strain evidence="2">D49</strain>
    </source>
</reference>
<protein>
    <submittedName>
        <fullName evidence="2">Uncharacterized protein</fullName>
    </submittedName>
</protein>
<dbReference type="SUPFAM" id="SSF50630">
    <property type="entry name" value="Acid proteases"/>
    <property type="match status" value="1"/>
</dbReference>
<dbReference type="AlphaFoldDB" id="A0A9P7GM86"/>
<name>A0A9P7GM86_9AGAR</name>
<sequence length="426" mass="46526">MPDKWHRQNLGNLAAGQLSANANPPPAQAAGLMYEMLSLDANIHLSDDEKVAMLERELLNIRRRREVMDAVEIPARNPFRPAATPAVLVPAPVAGPSKVTSAPKESARIDKGKERETDPSPQETRNRSPVAQEPLHPFAAQGENWYVPPQSRNLGATEKPKTGDTAYQTAAPIAEQNKSSKLFDRILDSNVTVSVGELCSVAPEIRTKFKEATTPKRHLAAYIEELDELEAFPVANKPLKSTLPCAAVAEDMFDSYLQKLAPGERVQRPLVARESEALRAITLTLAGKDQVEVIVDSGSQIVAMSEEVCLSMHLPYDPTVILNMVSANGTVDPSLGLAWNVPCEVEGITIYLQVHVIHDPAYDILLGCPFDVLTKSNVKTLSEDDTLLTITDPNTGQTLSIPTYKRGTGPRRPCKHHGDFQCGPRN</sequence>
<feature type="compositionally biased region" description="Polar residues" evidence="1">
    <location>
        <begin position="119"/>
        <end position="129"/>
    </location>
</feature>
<comment type="caution">
    <text evidence="2">The sequence shown here is derived from an EMBL/GenBank/DDBJ whole genome shotgun (WGS) entry which is preliminary data.</text>
</comment>
<organism evidence="2 3">
    <name type="scientific">Sphagnurus paluster</name>
    <dbReference type="NCBI Taxonomy" id="117069"/>
    <lineage>
        <taxon>Eukaryota</taxon>
        <taxon>Fungi</taxon>
        <taxon>Dikarya</taxon>
        <taxon>Basidiomycota</taxon>
        <taxon>Agaricomycotina</taxon>
        <taxon>Agaricomycetes</taxon>
        <taxon>Agaricomycetidae</taxon>
        <taxon>Agaricales</taxon>
        <taxon>Tricholomatineae</taxon>
        <taxon>Lyophyllaceae</taxon>
        <taxon>Sphagnurus</taxon>
    </lineage>
</organism>
<reference evidence="2" key="1">
    <citation type="submission" date="2021-02" db="EMBL/GenBank/DDBJ databases">
        <authorList>
            <person name="Nieuwenhuis M."/>
            <person name="Van De Peppel L.J.J."/>
        </authorList>
    </citation>
    <scope>NUCLEOTIDE SEQUENCE</scope>
    <source>
        <strain evidence="2">D49</strain>
    </source>
</reference>
<evidence type="ECO:0000313" key="3">
    <source>
        <dbReference type="Proteomes" id="UP000717328"/>
    </source>
</evidence>
<evidence type="ECO:0000256" key="1">
    <source>
        <dbReference type="SAM" id="MobiDB-lite"/>
    </source>
</evidence>
<dbReference type="CDD" id="cd00303">
    <property type="entry name" value="retropepsin_like"/>
    <property type="match status" value="1"/>
</dbReference>
<keyword evidence="3" id="KW-1185">Reference proteome</keyword>
<evidence type="ECO:0000313" key="2">
    <source>
        <dbReference type="EMBL" id="KAG5649522.1"/>
    </source>
</evidence>
<proteinExistence type="predicted"/>
<feature type="compositionally biased region" description="Basic and acidic residues" evidence="1">
    <location>
        <begin position="105"/>
        <end position="118"/>
    </location>
</feature>
<dbReference type="InterPro" id="IPR021109">
    <property type="entry name" value="Peptidase_aspartic_dom_sf"/>
</dbReference>